<name>A0A1B0A468_GLOPL</name>
<keyword evidence="3" id="KW-1185">Reference proteome</keyword>
<proteinExistence type="predicted"/>
<feature type="compositionally biased region" description="Basic and acidic residues" evidence="1">
    <location>
        <begin position="87"/>
        <end position="100"/>
    </location>
</feature>
<feature type="region of interest" description="Disordered" evidence="1">
    <location>
        <begin position="87"/>
        <end position="129"/>
    </location>
</feature>
<protein>
    <submittedName>
        <fullName evidence="2">Uncharacterized protein</fullName>
    </submittedName>
</protein>
<feature type="compositionally biased region" description="Acidic residues" evidence="1">
    <location>
        <begin position="114"/>
        <end position="124"/>
    </location>
</feature>
<sequence>MTNREYCYRSQVSPSEMEAVTMTRTKLPKSVSDKKRFFESAMEEQHKPAQKTEKVFSFLSKDEIEKLRQEEERKIATLCRDKESRLFDGTNNEKTDKQTSDDESNYVRQSIVHDDDDDDDDNGGVDDVGYVNEDEIDVRQRKHNGSYNDNERVVEEDGNIVSSTVQVLRETYIDHQCTGDEAEDIRNFVKCIDKD</sequence>
<evidence type="ECO:0000313" key="3">
    <source>
        <dbReference type="Proteomes" id="UP000092445"/>
    </source>
</evidence>
<accession>A0A1B0A468</accession>
<reference evidence="3" key="1">
    <citation type="submission" date="2014-03" db="EMBL/GenBank/DDBJ databases">
        <authorList>
            <person name="Aksoy S."/>
            <person name="Warren W."/>
            <person name="Wilson R.K."/>
        </authorList>
    </citation>
    <scope>NUCLEOTIDE SEQUENCE [LARGE SCALE GENOMIC DNA]</scope>
    <source>
        <strain evidence="3">IAEA</strain>
    </source>
</reference>
<evidence type="ECO:0000256" key="1">
    <source>
        <dbReference type="SAM" id="MobiDB-lite"/>
    </source>
</evidence>
<dbReference type="VEuPathDB" id="VectorBase:GPAI033982"/>
<reference evidence="2" key="2">
    <citation type="submission" date="2020-05" db="UniProtKB">
        <authorList>
            <consortium name="EnsemblMetazoa"/>
        </authorList>
    </citation>
    <scope>IDENTIFICATION</scope>
    <source>
        <strain evidence="2">IAEA</strain>
    </source>
</reference>
<organism evidence="2 3">
    <name type="scientific">Glossina pallidipes</name>
    <name type="common">Tsetse fly</name>
    <dbReference type="NCBI Taxonomy" id="7398"/>
    <lineage>
        <taxon>Eukaryota</taxon>
        <taxon>Metazoa</taxon>
        <taxon>Ecdysozoa</taxon>
        <taxon>Arthropoda</taxon>
        <taxon>Hexapoda</taxon>
        <taxon>Insecta</taxon>
        <taxon>Pterygota</taxon>
        <taxon>Neoptera</taxon>
        <taxon>Endopterygota</taxon>
        <taxon>Diptera</taxon>
        <taxon>Brachycera</taxon>
        <taxon>Muscomorpha</taxon>
        <taxon>Hippoboscoidea</taxon>
        <taxon>Glossinidae</taxon>
        <taxon>Glossina</taxon>
    </lineage>
</organism>
<dbReference type="Proteomes" id="UP000092445">
    <property type="component" value="Unassembled WGS sequence"/>
</dbReference>
<dbReference type="STRING" id="7398.A0A1B0A468"/>
<evidence type="ECO:0000313" key="2">
    <source>
        <dbReference type="EnsemblMetazoa" id="GPAI033982-PA"/>
    </source>
</evidence>
<dbReference type="EnsemblMetazoa" id="GPAI033982-RA">
    <property type="protein sequence ID" value="GPAI033982-PA"/>
    <property type="gene ID" value="GPAI033982"/>
</dbReference>
<dbReference type="AlphaFoldDB" id="A0A1B0A468"/>